<keyword evidence="6" id="KW-0614">Plasmid</keyword>
<sequence>MVGGPVVRERKTPEETTRVRVAVVGAGFSGLSVAHALREAGERDFVVLERAGRVGGVWRENVYPGVACDVPSHLYSLSFAPNPDWARSFSEGEEIQRYLEWVARTRGLLSWIRFGEELLYAGWNDAEERWEIETTTGELAANVLVLCAGPLTEPIYPSVKGLESFRGATLHTSRWNREHDFTGQRVAVVGTGASAVQVVPELQRVAKKLTVFQRTPGWVVARPDRRVSGSERSVLRRFPALTKLYRAKQFLVRDGLNYRMIRRNPLVRRLFQKASRDLLEEQIKDLELRRKLTPNYEIGCKRVLISSDFYPALASENVELVASAVREIREGSLVAADGTEHPADAIVFATGFDTTSPTVYKRVRGREGLTLDQAWSGEPRFHRATAISGFPNLFNVCGPGTGSGHGSMVFKAESQTAYITDALRLMRKQNISTVEVSREAQDRYMRRVGEDLDRTVWARGGCDSWYLDTAGRPSLMWPRTMWGFRRMLSRFDRENYILRYAPAHSKGSPDGDKPQTVPAGVAPTGGEEAHR</sequence>
<dbReference type="RefSeq" id="WP_051590061.1">
    <property type="nucleotide sequence ID" value="NZ_CP007516.1"/>
</dbReference>
<dbReference type="GO" id="GO:0004499">
    <property type="term" value="F:N,N-dimethylaniline monooxygenase activity"/>
    <property type="evidence" value="ECO:0007669"/>
    <property type="project" value="InterPro"/>
</dbReference>
<keyword evidence="2" id="KW-0285">Flavoprotein</keyword>
<dbReference type="GO" id="GO:0050661">
    <property type="term" value="F:NADP binding"/>
    <property type="evidence" value="ECO:0007669"/>
    <property type="project" value="InterPro"/>
</dbReference>
<dbReference type="InterPro" id="IPR020946">
    <property type="entry name" value="Flavin_mOase-like"/>
</dbReference>
<reference evidence="6 8" key="1">
    <citation type="submission" date="2014-03" db="EMBL/GenBank/DDBJ databases">
        <title>Complete genome sequence of the Radio-Resistant Rubrobacter radiotolerans RSPS-4.</title>
        <authorList>
            <person name="Egas C.C."/>
            <person name="Barroso C.C."/>
            <person name="Froufe H.J.C."/>
            <person name="Pacheco J.J."/>
            <person name="Albuquerque L.L."/>
            <person name="da Costa M.M.S."/>
        </authorList>
    </citation>
    <scope>NUCLEOTIDE SEQUENCE [LARGE SCALE GENOMIC DNA]</scope>
    <source>
        <strain evidence="6 8">RSPS-4</strain>
        <plasmid evidence="6 8">2</plasmid>
    </source>
</reference>
<dbReference type="GO" id="GO:0050660">
    <property type="term" value="F:flavin adenine dinucleotide binding"/>
    <property type="evidence" value="ECO:0007669"/>
    <property type="project" value="InterPro"/>
</dbReference>
<dbReference type="Proteomes" id="UP000025229">
    <property type="component" value="Plasmid 2"/>
</dbReference>
<evidence type="ECO:0000256" key="3">
    <source>
        <dbReference type="ARBA" id="ARBA00022827"/>
    </source>
</evidence>
<comment type="similarity">
    <text evidence="1">Belongs to the FAD-binding monooxygenase family.</text>
</comment>
<dbReference type="EMBL" id="JAWXXX010000003">
    <property type="protein sequence ID" value="MDX5895565.1"/>
    <property type="molecule type" value="Genomic_DNA"/>
</dbReference>
<evidence type="ECO:0000256" key="5">
    <source>
        <dbReference type="SAM" id="MobiDB-lite"/>
    </source>
</evidence>
<reference evidence="7" key="2">
    <citation type="submission" date="2023-11" db="EMBL/GenBank/DDBJ databases">
        <title>MicrobeMod: A computational toolkit for identifying prokaryotic methylation and restriction-modification with nanopore sequencing.</title>
        <authorList>
            <person name="Crits-Christoph A."/>
            <person name="Kang S.C."/>
            <person name="Lee H."/>
            <person name="Ostrov N."/>
        </authorList>
    </citation>
    <scope>NUCLEOTIDE SEQUENCE</scope>
    <source>
        <strain evidence="7">ATCC 51242</strain>
    </source>
</reference>
<dbReference type="AlphaFoldDB" id="A0A023X772"/>
<evidence type="ECO:0000256" key="1">
    <source>
        <dbReference type="ARBA" id="ARBA00010139"/>
    </source>
</evidence>
<dbReference type="EMBL" id="CP007516">
    <property type="protein sequence ID" value="AHY48292.1"/>
    <property type="molecule type" value="Genomic_DNA"/>
</dbReference>
<gene>
    <name evidence="6" type="ORF">RradSPS_3009</name>
    <name evidence="7" type="ORF">SIL72_16165</name>
</gene>
<dbReference type="InterPro" id="IPR051209">
    <property type="entry name" value="FAD-bind_Monooxygenase_sf"/>
</dbReference>
<dbReference type="OrthoDB" id="5168853at2"/>
<evidence type="ECO:0000313" key="6">
    <source>
        <dbReference type="EMBL" id="AHY48292.1"/>
    </source>
</evidence>
<dbReference type="HOGENOM" id="CLU_006937_7_1_11"/>
<dbReference type="EC" id="1.14.13.-" evidence="7"/>
<dbReference type="PRINTS" id="PR00419">
    <property type="entry name" value="ADXRDTASE"/>
</dbReference>
<evidence type="ECO:0000256" key="4">
    <source>
        <dbReference type="ARBA" id="ARBA00023002"/>
    </source>
</evidence>
<keyword evidence="3" id="KW-0274">FAD</keyword>
<dbReference type="Pfam" id="PF00743">
    <property type="entry name" value="FMO-like"/>
    <property type="match status" value="1"/>
</dbReference>
<keyword evidence="8" id="KW-1185">Reference proteome</keyword>
<dbReference type="PATRIC" id="fig|42256.3.peg.3057"/>
<dbReference type="PANTHER" id="PTHR42877:SF4">
    <property type="entry name" value="FAD_NAD(P)-BINDING DOMAIN-CONTAINING PROTEIN-RELATED"/>
    <property type="match status" value="1"/>
</dbReference>
<dbReference type="KEGG" id="rrd:RradSPS_3009"/>
<accession>A0A023X772</accession>
<keyword evidence="4 7" id="KW-0560">Oxidoreductase</keyword>
<dbReference type="eggNOG" id="COG2072">
    <property type="taxonomic scope" value="Bacteria"/>
</dbReference>
<dbReference type="PANTHER" id="PTHR42877">
    <property type="entry name" value="L-ORNITHINE N(5)-MONOOXYGENASE-RELATED"/>
    <property type="match status" value="1"/>
</dbReference>
<proteinExistence type="inferred from homology"/>
<dbReference type="SUPFAM" id="SSF51905">
    <property type="entry name" value="FAD/NAD(P)-binding domain"/>
    <property type="match status" value="1"/>
</dbReference>
<name>A0A023X772_RUBRA</name>
<geneLocation type="plasmid" evidence="6">
    <name>2</name>
</geneLocation>
<dbReference type="InterPro" id="IPR036188">
    <property type="entry name" value="FAD/NAD-bd_sf"/>
</dbReference>
<feature type="region of interest" description="Disordered" evidence="5">
    <location>
        <begin position="502"/>
        <end position="531"/>
    </location>
</feature>
<evidence type="ECO:0000313" key="8">
    <source>
        <dbReference type="Proteomes" id="UP000025229"/>
    </source>
</evidence>
<dbReference type="Gene3D" id="3.50.50.60">
    <property type="entry name" value="FAD/NAD(P)-binding domain"/>
    <property type="match status" value="2"/>
</dbReference>
<evidence type="ECO:0000256" key="2">
    <source>
        <dbReference type="ARBA" id="ARBA00022630"/>
    </source>
</evidence>
<dbReference type="Proteomes" id="UP001281130">
    <property type="component" value="Unassembled WGS sequence"/>
</dbReference>
<organism evidence="6 8">
    <name type="scientific">Rubrobacter radiotolerans</name>
    <name type="common">Arthrobacter radiotolerans</name>
    <dbReference type="NCBI Taxonomy" id="42256"/>
    <lineage>
        <taxon>Bacteria</taxon>
        <taxon>Bacillati</taxon>
        <taxon>Actinomycetota</taxon>
        <taxon>Rubrobacteria</taxon>
        <taxon>Rubrobacterales</taxon>
        <taxon>Rubrobacteraceae</taxon>
        <taxon>Rubrobacter</taxon>
    </lineage>
</organism>
<evidence type="ECO:0000313" key="7">
    <source>
        <dbReference type="EMBL" id="MDX5895565.1"/>
    </source>
</evidence>
<protein>
    <submittedName>
        <fullName evidence="7">NAD(P)/FAD-dependent oxidoreductase</fullName>
        <ecNumber evidence="7">1.14.13.-</ecNumber>
    </submittedName>
    <submittedName>
        <fullName evidence="6">Putative flavoprotein involved in K+ transport</fullName>
    </submittedName>
</protein>